<dbReference type="STRING" id="178356.SAMN05216269_11917"/>
<gene>
    <name evidence="2" type="ORF">SAMN05216269_11917</name>
</gene>
<dbReference type="AlphaFoldDB" id="A0A1M7PL53"/>
<keyword evidence="3" id="KW-1185">Reference proteome</keyword>
<evidence type="ECO:0000313" key="3">
    <source>
        <dbReference type="Proteomes" id="UP000184092"/>
    </source>
</evidence>
<proteinExistence type="predicted"/>
<keyword evidence="1" id="KW-1133">Transmembrane helix</keyword>
<feature type="transmembrane region" description="Helical" evidence="1">
    <location>
        <begin position="6"/>
        <end position="24"/>
    </location>
</feature>
<evidence type="ECO:0000256" key="1">
    <source>
        <dbReference type="SAM" id="Phobius"/>
    </source>
</evidence>
<dbReference type="Pfam" id="PF12669">
    <property type="entry name" value="FeoB_associated"/>
    <property type="match status" value="1"/>
</dbReference>
<protein>
    <submittedName>
        <fullName evidence="2">Virus attachment protein p12 family protein</fullName>
    </submittedName>
</protein>
<dbReference type="RefSeq" id="WP_073211348.1">
    <property type="nucleotide sequence ID" value="NZ_FRCL01000019.1"/>
</dbReference>
<dbReference type="Proteomes" id="UP000184092">
    <property type="component" value="Unassembled WGS sequence"/>
</dbReference>
<accession>A0A1M7PL53</accession>
<sequence>MDIQEIIAFIALAIALAFLIRKFFLKKKSKKNCGDDDCGCH</sequence>
<keyword evidence="1" id="KW-0812">Transmembrane</keyword>
<keyword evidence="1" id="KW-0472">Membrane</keyword>
<evidence type="ECO:0000313" key="2">
    <source>
        <dbReference type="EMBL" id="SHN17863.1"/>
    </source>
</evidence>
<name>A0A1M7PL53_9FLAO</name>
<dbReference type="EMBL" id="FRCL01000019">
    <property type="protein sequence ID" value="SHN17863.1"/>
    <property type="molecule type" value="Genomic_DNA"/>
</dbReference>
<organism evidence="2 3">
    <name type="scientific">Flavobacterium xinjiangense</name>
    <dbReference type="NCBI Taxonomy" id="178356"/>
    <lineage>
        <taxon>Bacteria</taxon>
        <taxon>Pseudomonadati</taxon>
        <taxon>Bacteroidota</taxon>
        <taxon>Flavobacteriia</taxon>
        <taxon>Flavobacteriales</taxon>
        <taxon>Flavobacteriaceae</taxon>
        <taxon>Flavobacterium</taxon>
    </lineage>
</organism>
<reference evidence="3" key="1">
    <citation type="submission" date="2016-11" db="EMBL/GenBank/DDBJ databases">
        <authorList>
            <person name="Varghese N."/>
            <person name="Submissions S."/>
        </authorList>
    </citation>
    <scope>NUCLEOTIDE SEQUENCE [LARGE SCALE GENOMIC DNA]</scope>
    <source>
        <strain evidence="3">CGMCC 1.2749</strain>
    </source>
</reference>